<dbReference type="Pfam" id="PF08863">
    <property type="entry name" value="YolD"/>
    <property type="match status" value="1"/>
</dbReference>
<reference evidence="1 2" key="1">
    <citation type="submission" date="2018-08" db="EMBL/GenBank/DDBJ databases">
        <title>Genomic Encyclopedia of Type Strains, Phase III (KMG-III): the genomes of soil and plant-associated and newly described type strains.</title>
        <authorList>
            <person name="Whitman W."/>
        </authorList>
    </citation>
    <scope>NUCLEOTIDE SEQUENCE [LARGE SCALE GENOMIC DNA]</scope>
    <source>
        <strain evidence="1 2">CGMCC 1.10966</strain>
    </source>
</reference>
<sequence length="116" mass="13645">MGDSKKLTAGGNWLWEDSRMMLPEHKLAQNEHQRELRRRERKHIDEAEWADIAMAFSASLQLHKLITIRMFDPFEETRIEGVVERVDQFGGRFMVDGEWFPFHDIEGAVLADMEDN</sequence>
<proteinExistence type="predicted"/>
<organism evidence="1 2">
    <name type="scientific">Paenibacillus taihuensis</name>
    <dbReference type="NCBI Taxonomy" id="1156355"/>
    <lineage>
        <taxon>Bacteria</taxon>
        <taxon>Bacillati</taxon>
        <taxon>Bacillota</taxon>
        <taxon>Bacilli</taxon>
        <taxon>Bacillales</taxon>
        <taxon>Paenibacillaceae</taxon>
        <taxon>Paenibacillus</taxon>
    </lineage>
</organism>
<dbReference type="OrthoDB" id="2376882at2"/>
<comment type="caution">
    <text evidence="1">The sequence shown here is derived from an EMBL/GenBank/DDBJ whole genome shotgun (WGS) entry which is preliminary data.</text>
</comment>
<dbReference type="Proteomes" id="UP000256304">
    <property type="component" value="Unassembled WGS sequence"/>
</dbReference>
<name>A0A3D9QVZ2_9BACL</name>
<dbReference type="AlphaFoldDB" id="A0A3D9QVZ2"/>
<gene>
    <name evidence="1" type="ORF">A8990_13466</name>
</gene>
<protein>
    <submittedName>
        <fullName evidence="1">YolD-like protein</fullName>
    </submittedName>
</protein>
<evidence type="ECO:0000313" key="1">
    <source>
        <dbReference type="EMBL" id="REE69531.1"/>
    </source>
</evidence>
<dbReference type="RefSeq" id="WP_116191428.1">
    <property type="nucleotide sequence ID" value="NZ_QTTN01000034.1"/>
</dbReference>
<accession>A0A3D9QVZ2</accession>
<keyword evidence="2" id="KW-1185">Reference proteome</keyword>
<dbReference type="InterPro" id="IPR014962">
    <property type="entry name" value="YolD"/>
</dbReference>
<dbReference type="EMBL" id="QTTN01000034">
    <property type="protein sequence ID" value="REE69531.1"/>
    <property type="molecule type" value="Genomic_DNA"/>
</dbReference>
<evidence type="ECO:0000313" key="2">
    <source>
        <dbReference type="Proteomes" id="UP000256304"/>
    </source>
</evidence>